<protein>
    <recommendedName>
        <fullName evidence="1">Knr4/Smi1-like domain-containing protein</fullName>
    </recommendedName>
</protein>
<dbReference type="SMART" id="SM00860">
    <property type="entry name" value="SMI1_KNR4"/>
    <property type="match status" value="1"/>
</dbReference>
<organism evidence="2 3">
    <name type="scientific">Planococcus maitriensis</name>
    <dbReference type="NCBI Taxonomy" id="221799"/>
    <lineage>
        <taxon>Bacteria</taxon>
        <taxon>Bacillati</taxon>
        <taxon>Bacillota</taxon>
        <taxon>Bacilli</taxon>
        <taxon>Bacillales</taxon>
        <taxon>Caryophanaceae</taxon>
        <taxon>Planococcus</taxon>
    </lineage>
</organism>
<dbReference type="OrthoDB" id="8657476at2"/>
<name>A0A365K8H6_9BACL</name>
<accession>A0A365K8H6</accession>
<keyword evidence="3" id="KW-1185">Reference proteome</keyword>
<reference evidence="2 3" key="1">
    <citation type="submission" date="2018-06" db="EMBL/GenBank/DDBJ databases">
        <title>The draft genome sequences of strains SCU63 and S1.</title>
        <authorList>
            <person name="Gan L."/>
        </authorList>
    </citation>
    <scope>NUCLEOTIDE SEQUENCE [LARGE SCALE GENOMIC DNA]</scope>
    <source>
        <strain evidence="2 3">S1</strain>
    </source>
</reference>
<sequence length="267" mass="31150">MFVWVNEVEDDYKLPKTSEVEINKIEKQLNTELPASYKEILLEQNGGTIKFNSVKKENHLETNAYFEINHIYGCGQGGILDSDYLIDEWGLPKNILIFSGDGNSFFALDYRKDSVNPPVIYLEPETEEIIEVAHTFDDFLNNLSKEEVFFENDEDNEDWGTSEEAAETIFSGNDILLIEVTLLNLQYPENHKWYFEQLLKCAIHSEVLIRETVTNILNNNLEIYIIESDKNLHFLLKEIIEKLIADKNESISSEAREIRKRIKYKHF</sequence>
<evidence type="ECO:0000313" key="3">
    <source>
        <dbReference type="Proteomes" id="UP000251869"/>
    </source>
</evidence>
<dbReference type="EMBL" id="QLZQ01000001">
    <property type="protein sequence ID" value="RAZ69096.1"/>
    <property type="molecule type" value="Genomic_DNA"/>
</dbReference>
<comment type="caution">
    <text evidence="2">The sequence shown here is derived from an EMBL/GenBank/DDBJ whole genome shotgun (WGS) entry which is preliminary data.</text>
</comment>
<dbReference type="SUPFAM" id="SSF160631">
    <property type="entry name" value="SMI1/KNR4-like"/>
    <property type="match status" value="1"/>
</dbReference>
<dbReference type="AlphaFoldDB" id="A0A365K8H6"/>
<evidence type="ECO:0000259" key="1">
    <source>
        <dbReference type="SMART" id="SM00860"/>
    </source>
</evidence>
<proteinExistence type="predicted"/>
<dbReference type="Gene3D" id="3.40.1580.10">
    <property type="entry name" value="SMI1/KNR4-like"/>
    <property type="match status" value="1"/>
</dbReference>
<dbReference type="Pfam" id="PF09346">
    <property type="entry name" value="SMI1_KNR4"/>
    <property type="match status" value="1"/>
</dbReference>
<feature type="domain" description="Knr4/Smi1-like" evidence="1">
    <location>
        <begin position="16"/>
        <end position="142"/>
    </location>
</feature>
<gene>
    <name evidence="2" type="ORF">DP119_00050</name>
</gene>
<dbReference type="RefSeq" id="WP_112229733.1">
    <property type="nucleotide sequence ID" value="NZ_QLZQ01000001.1"/>
</dbReference>
<dbReference type="Proteomes" id="UP000251869">
    <property type="component" value="Unassembled WGS sequence"/>
</dbReference>
<evidence type="ECO:0000313" key="2">
    <source>
        <dbReference type="EMBL" id="RAZ69096.1"/>
    </source>
</evidence>
<dbReference type="InterPro" id="IPR037883">
    <property type="entry name" value="Knr4/Smi1-like_sf"/>
</dbReference>
<dbReference type="InterPro" id="IPR018958">
    <property type="entry name" value="Knr4/Smi1-like_dom"/>
</dbReference>